<dbReference type="EC" id="1.11.1.9" evidence="2"/>
<dbReference type="CDD" id="cd03419">
    <property type="entry name" value="GRX_GRXh_1_2_like"/>
    <property type="match status" value="1"/>
</dbReference>
<keyword evidence="4" id="KW-0249">Electron transport</keyword>
<evidence type="ECO:0000313" key="9">
    <source>
        <dbReference type="EMBL" id="THH09824.1"/>
    </source>
</evidence>
<dbReference type="AlphaFoldDB" id="A0A4S4LDC7"/>
<evidence type="ECO:0000256" key="7">
    <source>
        <dbReference type="ARBA" id="ARBA00035808"/>
    </source>
</evidence>
<dbReference type="InterPro" id="IPR014025">
    <property type="entry name" value="Glutaredoxin_subgr"/>
</dbReference>
<dbReference type="InterPro" id="IPR036249">
    <property type="entry name" value="Thioredoxin-like_sf"/>
</dbReference>
<keyword evidence="5" id="KW-1015">Disulfide bond</keyword>
<keyword evidence="3" id="KW-0813">Transport</keyword>
<dbReference type="InterPro" id="IPR002109">
    <property type="entry name" value="Glutaredoxin"/>
</dbReference>
<evidence type="ECO:0000256" key="3">
    <source>
        <dbReference type="ARBA" id="ARBA00022448"/>
    </source>
</evidence>
<proteinExistence type="predicted"/>
<dbReference type="GO" id="GO:0005737">
    <property type="term" value="C:cytoplasm"/>
    <property type="evidence" value="ECO:0007669"/>
    <property type="project" value="TreeGrafter"/>
</dbReference>
<feature type="domain" description="Glutaredoxin" evidence="8">
    <location>
        <begin position="90"/>
        <end position="154"/>
    </location>
</feature>
<dbReference type="Proteomes" id="UP000310158">
    <property type="component" value="Unassembled WGS sequence"/>
</dbReference>
<dbReference type="FunFam" id="3.40.30.10:FF:000026">
    <property type="entry name" value="Glutaredoxin 2"/>
    <property type="match status" value="1"/>
</dbReference>
<dbReference type="Gene3D" id="3.40.30.10">
    <property type="entry name" value="Glutaredoxin"/>
    <property type="match status" value="1"/>
</dbReference>
<dbReference type="Pfam" id="PF00462">
    <property type="entry name" value="Glutaredoxin"/>
    <property type="match status" value="1"/>
</dbReference>
<accession>A0A4S4LDC7</accession>
<keyword evidence="10" id="KW-1185">Reference proteome</keyword>
<evidence type="ECO:0000256" key="1">
    <source>
        <dbReference type="ARBA" id="ARBA00000217"/>
    </source>
</evidence>
<dbReference type="InterPro" id="IPR011899">
    <property type="entry name" value="Glutaredoxin_euk/vir"/>
</dbReference>
<dbReference type="PANTHER" id="PTHR45694:SF18">
    <property type="entry name" value="GLUTAREDOXIN-1-RELATED"/>
    <property type="match status" value="1"/>
</dbReference>
<reference evidence="9 10" key="1">
    <citation type="submission" date="2019-02" db="EMBL/GenBank/DDBJ databases">
        <title>Genome sequencing of the rare red list fungi Bondarzewia mesenterica.</title>
        <authorList>
            <person name="Buettner E."/>
            <person name="Kellner H."/>
        </authorList>
    </citation>
    <scope>NUCLEOTIDE SEQUENCE [LARGE SCALE GENOMIC DNA]</scope>
    <source>
        <strain evidence="9 10">DSM 108281</strain>
    </source>
</reference>
<dbReference type="GO" id="GO:0015038">
    <property type="term" value="F:glutathione disulfide oxidoreductase activity"/>
    <property type="evidence" value="ECO:0007669"/>
    <property type="project" value="TreeGrafter"/>
</dbReference>
<gene>
    <name evidence="9" type="ORF">EW146_g8569</name>
</gene>
<keyword evidence="6" id="KW-0676">Redox-active center</keyword>
<comment type="caution">
    <text evidence="9">The sequence shown here is derived from an EMBL/GenBank/DDBJ whole genome shotgun (WGS) entry which is preliminary data.</text>
</comment>
<evidence type="ECO:0000256" key="6">
    <source>
        <dbReference type="ARBA" id="ARBA00023284"/>
    </source>
</evidence>
<dbReference type="OrthoDB" id="418495at2759"/>
<dbReference type="InterPro" id="IPR011767">
    <property type="entry name" value="GLR_AS"/>
</dbReference>
<dbReference type="PROSITE" id="PS00195">
    <property type="entry name" value="GLUTAREDOXIN_1"/>
    <property type="match status" value="1"/>
</dbReference>
<dbReference type="PRINTS" id="PR00160">
    <property type="entry name" value="GLUTAREDOXIN"/>
</dbReference>
<dbReference type="EMBL" id="SGPL01000606">
    <property type="protein sequence ID" value="THH09824.1"/>
    <property type="molecule type" value="Genomic_DNA"/>
</dbReference>
<name>A0A4S4LDC7_9AGAM</name>
<evidence type="ECO:0000256" key="4">
    <source>
        <dbReference type="ARBA" id="ARBA00022982"/>
    </source>
</evidence>
<dbReference type="SUPFAM" id="SSF52833">
    <property type="entry name" value="Thioredoxin-like"/>
    <property type="match status" value="1"/>
</dbReference>
<evidence type="ECO:0000256" key="5">
    <source>
        <dbReference type="ARBA" id="ARBA00023157"/>
    </source>
</evidence>
<dbReference type="PANTHER" id="PTHR45694">
    <property type="entry name" value="GLUTAREDOXIN 2"/>
    <property type="match status" value="1"/>
</dbReference>
<organism evidence="9 10">
    <name type="scientific">Bondarzewia mesenterica</name>
    <dbReference type="NCBI Taxonomy" id="1095465"/>
    <lineage>
        <taxon>Eukaryota</taxon>
        <taxon>Fungi</taxon>
        <taxon>Dikarya</taxon>
        <taxon>Basidiomycota</taxon>
        <taxon>Agaricomycotina</taxon>
        <taxon>Agaricomycetes</taxon>
        <taxon>Russulales</taxon>
        <taxon>Bondarzewiaceae</taxon>
        <taxon>Bondarzewia</taxon>
    </lineage>
</organism>
<dbReference type="GO" id="GO:0004364">
    <property type="term" value="F:glutathione transferase activity"/>
    <property type="evidence" value="ECO:0007669"/>
    <property type="project" value="UniProtKB-EC"/>
</dbReference>
<comment type="catalytic activity">
    <reaction evidence="1">
        <text>2 glutathione + H2O2 = glutathione disulfide + 2 H2O</text>
        <dbReference type="Rhea" id="RHEA:16833"/>
        <dbReference type="ChEBI" id="CHEBI:15377"/>
        <dbReference type="ChEBI" id="CHEBI:16240"/>
        <dbReference type="ChEBI" id="CHEBI:57925"/>
        <dbReference type="ChEBI" id="CHEBI:58297"/>
        <dbReference type="EC" id="1.11.1.9"/>
    </reaction>
</comment>
<protein>
    <recommendedName>
        <fullName evidence="2">glutathione peroxidase</fullName>
        <ecNumber evidence="2">1.11.1.9</ecNumber>
    </recommendedName>
</protein>
<evidence type="ECO:0000313" key="10">
    <source>
        <dbReference type="Proteomes" id="UP000310158"/>
    </source>
</evidence>
<dbReference type="NCBIfam" id="TIGR02180">
    <property type="entry name" value="GRX_euk"/>
    <property type="match status" value="1"/>
</dbReference>
<sequence length="175" mass="19185">MISRAISEKADDEICHHGIEIPSLRSSRSSRGSLRMFPHLYKAAARRFTAPLSFVLFSSSVPSSSRPSPRQLQLMASKDFVNDTIAKNVVTIFSKSYCPYCKRAKGLFASEYKDAQVKILELDEMEDGSAIQSALEELTGQRTVPNIFINEKHIGGCDAIVALHGKGGIAPLIQA</sequence>
<comment type="catalytic activity">
    <reaction evidence="7">
        <text>1-chloro-2,4-dinitrobenzene + glutathione = 2,4-dinitrophenyl-S-glutathione + chloride + H(+)</text>
        <dbReference type="Rhea" id="RHEA:51220"/>
        <dbReference type="ChEBI" id="CHEBI:15378"/>
        <dbReference type="ChEBI" id="CHEBI:17996"/>
        <dbReference type="ChEBI" id="CHEBI:34718"/>
        <dbReference type="ChEBI" id="CHEBI:57925"/>
        <dbReference type="ChEBI" id="CHEBI:133977"/>
        <dbReference type="EC" id="2.5.1.18"/>
    </reaction>
</comment>
<evidence type="ECO:0000256" key="2">
    <source>
        <dbReference type="ARBA" id="ARBA00012310"/>
    </source>
</evidence>
<evidence type="ECO:0000259" key="8">
    <source>
        <dbReference type="Pfam" id="PF00462"/>
    </source>
</evidence>
<dbReference type="PROSITE" id="PS51354">
    <property type="entry name" value="GLUTAREDOXIN_2"/>
    <property type="match status" value="1"/>
</dbReference>
<dbReference type="GO" id="GO:0034599">
    <property type="term" value="P:cellular response to oxidative stress"/>
    <property type="evidence" value="ECO:0007669"/>
    <property type="project" value="TreeGrafter"/>
</dbReference>
<dbReference type="GO" id="GO:0004602">
    <property type="term" value="F:glutathione peroxidase activity"/>
    <property type="evidence" value="ECO:0007669"/>
    <property type="project" value="UniProtKB-EC"/>
</dbReference>